<reference evidence="2 3" key="1">
    <citation type="submission" date="2017-12" db="EMBL/GenBank/DDBJ databases">
        <title>Sequencing, de novo assembly and annotation of complete genome of a new Thraustochytrid species, strain FCC1311.</title>
        <authorList>
            <person name="Sedici K."/>
            <person name="Godart F."/>
            <person name="Aiese Cigliano R."/>
            <person name="Sanseverino W."/>
            <person name="Barakat M."/>
            <person name="Ortet P."/>
            <person name="Marechal E."/>
            <person name="Cagnac O."/>
            <person name="Amato A."/>
        </authorList>
    </citation>
    <scope>NUCLEOTIDE SEQUENCE [LARGE SCALE GENOMIC DNA]</scope>
</reference>
<organism evidence="2 3">
    <name type="scientific">Hondaea fermentalgiana</name>
    <dbReference type="NCBI Taxonomy" id="2315210"/>
    <lineage>
        <taxon>Eukaryota</taxon>
        <taxon>Sar</taxon>
        <taxon>Stramenopiles</taxon>
        <taxon>Bigyra</taxon>
        <taxon>Labyrinthulomycetes</taxon>
        <taxon>Thraustochytrida</taxon>
        <taxon>Thraustochytriidae</taxon>
        <taxon>Hondaea</taxon>
    </lineage>
</organism>
<dbReference type="InterPro" id="IPR032675">
    <property type="entry name" value="LRR_dom_sf"/>
</dbReference>
<feature type="signal peptide" evidence="1">
    <location>
        <begin position="1"/>
        <end position="17"/>
    </location>
</feature>
<evidence type="ECO:0000256" key="1">
    <source>
        <dbReference type="SAM" id="SignalP"/>
    </source>
</evidence>
<protein>
    <submittedName>
        <fullName evidence="2">Uncharacterized protein</fullName>
    </submittedName>
</protein>
<evidence type="ECO:0000313" key="3">
    <source>
        <dbReference type="Proteomes" id="UP000241890"/>
    </source>
</evidence>
<evidence type="ECO:0000313" key="2">
    <source>
        <dbReference type="EMBL" id="GBG29250.1"/>
    </source>
</evidence>
<keyword evidence="3" id="KW-1185">Reference proteome</keyword>
<dbReference type="SUPFAM" id="SSF52058">
    <property type="entry name" value="L domain-like"/>
    <property type="match status" value="1"/>
</dbReference>
<comment type="caution">
    <text evidence="2">The sequence shown here is derived from an EMBL/GenBank/DDBJ whole genome shotgun (WGS) entry which is preliminary data.</text>
</comment>
<dbReference type="AlphaFoldDB" id="A0A2R5GE85"/>
<accession>A0A2R5GE85</accession>
<feature type="chain" id="PRO_5015330340" evidence="1">
    <location>
        <begin position="18"/>
        <end position="135"/>
    </location>
</feature>
<dbReference type="Gene3D" id="3.80.10.10">
    <property type="entry name" value="Ribonuclease Inhibitor"/>
    <property type="match status" value="1"/>
</dbReference>
<dbReference type="Proteomes" id="UP000241890">
    <property type="component" value="Unassembled WGS sequence"/>
</dbReference>
<dbReference type="EMBL" id="BEYU01000054">
    <property type="protein sequence ID" value="GBG29250.1"/>
    <property type="molecule type" value="Genomic_DNA"/>
</dbReference>
<proteinExistence type="predicted"/>
<name>A0A2R5GE85_9STRA</name>
<dbReference type="InParanoid" id="A0A2R5GE85"/>
<sequence>MTLRLLLLLVVLPCASALTSAATCTCDTSPCSDSSTYAKCVNRLPWNEDRNTDVFEPALSSLTSLTHLFLAIDKLTSLPESISGLSELSRLKNSALAINQLTSVPESISGLSELSGLCIGEVSMHWLNPDLSTSA</sequence>
<keyword evidence="1" id="KW-0732">Signal</keyword>
<gene>
    <name evidence="2" type="ORF">FCC1311_054722</name>
</gene>